<protein>
    <recommendedName>
        <fullName evidence="10">Olfactory receptor</fullName>
    </recommendedName>
</protein>
<name>A0A1U8DGN2_ALLSI</name>
<dbReference type="GO" id="GO:0004984">
    <property type="term" value="F:olfactory receptor activity"/>
    <property type="evidence" value="ECO:0007669"/>
    <property type="project" value="InterPro"/>
</dbReference>
<dbReference type="CDD" id="cd15230">
    <property type="entry name" value="7tmA_OR5-like"/>
    <property type="match status" value="1"/>
</dbReference>
<organism evidence="12 13">
    <name type="scientific">Alligator sinensis</name>
    <name type="common">Chinese alligator</name>
    <dbReference type="NCBI Taxonomy" id="38654"/>
    <lineage>
        <taxon>Eukaryota</taxon>
        <taxon>Metazoa</taxon>
        <taxon>Chordata</taxon>
        <taxon>Craniata</taxon>
        <taxon>Vertebrata</taxon>
        <taxon>Euteleostomi</taxon>
        <taxon>Archelosauria</taxon>
        <taxon>Archosauria</taxon>
        <taxon>Crocodylia</taxon>
        <taxon>Alligatoridae</taxon>
        <taxon>Alligatorinae</taxon>
        <taxon>Alligator</taxon>
    </lineage>
</organism>
<comment type="similarity">
    <text evidence="9">Belongs to the G-protein coupled receptor 1 family.</text>
</comment>
<keyword evidence="10" id="KW-0716">Sensory transduction</keyword>
<dbReference type="PANTHER" id="PTHR48018">
    <property type="entry name" value="OLFACTORY RECEPTOR"/>
    <property type="match status" value="1"/>
</dbReference>
<evidence type="ECO:0000256" key="8">
    <source>
        <dbReference type="ARBA" id="ARBA00023224"/>
    </source>
</evidence>
<feature type="transmembrane region" description="Helical" evidence="10">
    <location>
        <begin position="25"/>
        <end position="48"/>
    </location>
</feature>
<dbReference type="FunFam" id="1.20.1070.10:FF:000003">
    <property type="entry name" value="Olfactory receptor"/>
    <property type="match status" value="1"/>
</dbReference>
<feature type="transmembrane region" description="Helical" evidence="10">
    <location>
        <begin position="272"/>
        <end position="292"/>
    </location>
</feature>
<feature type="transmembrane region" description="Helical" evidence="10">
    <location>
        <begin position="140"/>
        <end position="159"/>
    </location>
</feature>
<dbReference type="PROSITE" id="PS00237">
    <property type="entry name" value="G_PROTEIN_RECEP_F1_1"/>
    <property type="match status" value="1"/>
</dbReference>
<dbReference type="OrthoDB" id="9823959at2759"/>
<keyword evidence="3 9" id="KW-0812">Transmembrane</keyword>
<dbReference type="PRINTS" id="PR00245">
    <property type="entry name" value="OLFACTORYR"/>
</dbReference>
<dbReference type="Pfam" id="PF13853">
    <property type="entry name" value="7tm_4"/>
    <property type="match status" value="1"/>
</dbReference>
<evidence type="ECO:0000256" key="9">
    <source>
        <dbReference type="RuleBase" id="RU000688"/>
    </source>
</evidence>
<dbReference type="GO" id="GO:0004930">
    <property type="term" value="F:G protein-coupled receptor activity"/>
    <property type="evidence" value="ECO:0007669"/>
    <property type="project" value="UniProtKB-KW"/>
</dbReference>
<keyword evidence="10" id="KW-0552">Olfaction</keyword>
<keyword evidence="10" id="KW-1003">Cell membrane</keyword>
<keyword evidence="12" id="KW-1185">Reference proteome</keyword>
<feature type="transmembrane region" description="Helical" evidence="10">
    <location>
        <begin position="98"/>
        <end position="120"/>
    </location>
</feature>
<accession>A0A1U8DGN2</accession>
<evidence type="ECO:0000256" key="10">
    <source>
        <dbReference type="RuleBase" id="RU363047"/>
    </source>
</evidence>
<evidence type="ECO:0000256" key="5">
    <source>
        <dbReference type="ARBA" id="ARBA00023040"/>
    </source>
</evidence>
<reference evidence="13" key="1">
    <citation type="submission" date="2025-08" db="UniProtKB">
        <authorList>
            <consortium name="RefSeq"/>
        </authorList>
    </citation>
    <scope>IDENTIFICATION</scope>
</reference>
<sequence>MVKGNLTEVTEFILLGFTDNHHIQILLFVMILGIYTVSLVANLGMITLISIESRLHTPMYFFLHNLSFVDLTYSTVIAPKTLMNFLAARKVISFTGCIAQFLFHSICINTEVLILAVMAYDRFIAICRPLLYTLLMSRKVCFHLVIGSYSCACACAIVHTGSLFSVSFCGPNVINHFFCDIPPLQKLSCSHSHFRGMVHFVFAAVAALSTVLIIFVSYLCIIFAILQIRSAKGRHNAFSTCASHLTTVSMLYGTLFFMYVRPTTSKSADQDKLLAVFYTLVIPMLNPLIYSLRNKVVKDALKKILH</sequence>
<proteinExistence type="inferred from homology"/>
<evidence type="ECO:0000256" key="1">
    <source>
        <dbReference type="ARBA" id="ARBA00002936"/>
    </source>
</evidence>
<comment type="function">
    <text evidence="1">Odorant receptor.</text>
</comment>
<evidence type="ECO:0000256" key="3">
    <source>
        <dbReference type="ARBA" id="ARBA00022692"/>
    </source>
</evidence>
<dbReference type="RefSeq" id="XP_014379471.1">
    <property type="nucleotide sequence ID" value="XM_014523985.1"/>
</dbReference>
<evidence type="ECO:0000256" key="7">
    <source>
        <dbReference type="ARBA" id="ARBA00023170"/>
    </source>
</evidence>
<feature type="transmembrane region" description="Helical" evidence="10">
    <location>
        <begin position="200"/>
        <end position="226"/>
    </location>
</feature>
<dbReference type="GO" id="GO:0005886">
    <property type="term" value="C:plasma membrane"/>
    <property type="evidence" value="ECO:0007669"/>
    <property type="project" value="UniProtKB-SubCell"/>
</dbReference>
<dbReference type="InterPro" id="IPR000725">
    <property type="entry name" value="Olfact_rcpt"/>
</dbReference>
<dbReference type="AlphaFoldDB" id="A0A1U8DGN2"/>
<keyword evidence="4 10" id="KW-1133">Transmembrane helix</keyword>
<evidence type="ECO:0000256" key="4">
    <source>
        <dbReference type="ARBA" id="ARBA00022989"/>
    </source>
</evidence>
<keyword evidence="5 9" id="KW-0297">G-protein coupled receptor</keyword>
<evidence type="ECO:0000313" key="13">
    <source>
        <dbReference type="RefSeq" id="XP_014379471.1"/>
    </source>
</evidence>
<feature type="transmembrane region" description="Helical" evidence="10">
    <location>
        <begin position="238"/>
        <end position="260"/>
    </location>
</feature>
<dbReference type="Proteomes" id="UP000189705">
    <property type="component" value="Unplaced"/>
</dbReference>
<dbReference type="KEGG" id="asn:106722690"/>
<dbReference type="GeneID" id="106722690"/>
<evidence type="ECO:0000256" key="6">
    <source>
        <dbReference type="ARBA" id="ARBA00023136"/>
    </source>
</evidence>
<dbReference type="Gene3D" id="1.20.1070.10">
    <property type="entry name" value="Rhodopsin 7-helix transmembrane proteins"/>
    <property type="match status" value="1"/>
</dbReference>
<keyword evidence="7 9" id="KW-0675">Receptor</keyword>
<dbReference type="SUPFAM" id="SSF81321">
    <property type="entry name" value="Family A G protein-coupled receptor-like"/>
    <property type="match status" value="1"/>
</dbReference>
<evidence type="ECO:0000313" key="12">
    <source>
        <dbReference type="Proteomes" id="UP000189705"/>
    </source>
</evidence>
<feature type="domain" description="G-protein coupled receptors family 1 profile" evidence="11">
    <location>
        <begin position="41"/>
        <end position="290"/>
    </location>
</feature>
<evidence type="ECO:0000259" key="11">
    <source>
        <dbReference type="PROSITE" id="PS50262"/>
    </source>
</evidence>
<gene>
    <name evidence="13" type="primary">LOC106722690</name>
</gene>
<keyword evidence="8 9" id="KW-0807">Transducer</keyword>
<evidence type="ECO:0000256" key="2">
    <source>
        <dbReference type="ARBA" id="ARBA00004141"/>
    </source>
</evidence>
<dbReference type="PRINTS" id="PR00237">
    <property type="entry name" value="GPCRRHODOPSN"/>
</dbReference>
<dbReference type="InterPro" id="IPR017452">
    <property type="entry name" value="GPCR_Rhodpsn_7TM"/>
</dbReference>
<dbReference type="InterPro" id="IPR000276">
    <property type="entry name" value="GPCR_Rhodpsn"/>
</dbReference>
<keyword evidence="6 10" id="KW-0472">Membrane</keyword>
<dbReference type="InParanoid" id="A0A1U8DGN2"/>
<dbReference type="PROSITE" id="PS50262">
    <property type="entry name" value="G_PROTEIN_RECEP_F1_2"/>
    <property type="match status" value="1"/>
</dbReference>
<feature type="transmembrane region" description="Helical" evidence="10">
    <location>
        <begin position="60"/>
        <end position="78"/>
    </location>
</feature>
<comment type="subcellular location">
    <subcellularLocation>
        <location evidence="10">Cell membrane</location>
        <topology evidence="10">Multi-pass membrane protein</topology>
    </subcellularLocation>
    <subcellularLocation>
        <location evidence="2">Membrane</location>
        <topology evidence="2">Multi-pass membrane protein</topology>
    </subcellularLocation>
</comment>